<sequence length="867" mass="94050">MLACRPALVFSSTWIRTLQPTPVTQISSVLRRRNISTPSGTPSASAATHGSENTSSSLELGTSPNIEGPEGGSTTRSTKGKRKKALRKPADSVPVDNIIEHLRQPPTNKKGRAKPRRDPVKMSSASKSKGKDSGRNSATDSAAAPATSPTRSPRLSATSKPAPQSSPNQSVSLLRLPPFTTLSEVGRMVLNSGVSPGAVLAIQMWLSSRSDRQDANDNAETSDEQSSNVPWKLGATIDFCDADVASAFAKAPMLLEVFLPPAPPDSQPPSVDDRPCVRPFPPSAHVADWTPAELVSLARFLPTWRNNLLAQLKQGRFVESPPESANIETHVGPEDGELVEMTVEDNEDALLERAKVLVSMWDELESTPDTDGPPGSTDSKANCKEVLPAVSAEDGDPLKVNADQTPNAEGGEREAEALNTPYSAQNDNQPISPGPEPMLKISKSSSIELSKLLKNDWAYSELLQRAQAQLSPNSVLVSIPVLPLYKAHIFRGHPRQTRWLAMRVPGSGVPILTPPEAPANEPETKTILEEQEEHEDPAIQLYANALRKALARERELEATLWDARIAAQEQALQMAQTAAEAQVRSVFGAFGALEGVWIRVVRAPPPGARSPNRDNGNTDADADTESRPNRWVYELHALVAFAEVQTAARARTLVPVQFPAFERMGLRHVSEPWPEALGGEPPGESELKSSDAVREGWAVRLAREHHAQAQARERHQERERQRGAAEGTWGKERLSEVRERLRRDQRHAELAQQKKGGRKLRREEDDFPYEVAYGVPPSSDETSARRSGSLAASALDSRPTESGEAVLSDSSDSDSRSASDSESDSESDSDSDSDKEDPSELTKSSTEETATETSLPANPALPYVALF</sequence>
<evidence type="ECO:0000313" key="2">
    <source>
        <dbReference type="EMBL" id="KAK7057816.1"/>
    </source>
</evidence>
<feature type="compositionally biased region" description="Low complexity" evidence="1">
    <location>
        <begin position="135"/>
        <end position="154"/>
    </location>
</feature>
<feature type="compositionally biased region" description="Polar residues" evidence="1">
    <location>
        <begin position="155"/>
        <end position="172"/>
    </location>
</feature>
<accession>A0AAW0DYR8</accession>
<feature type="compositionally biased region" description="Low complexity" evidence="1">
    <location>
        <begin position="785"/>
        <end position="797"/>
    </location>
</feature>
<dbReference type="AlphaFoldDB" id="A0AAW0DYR8"/>
<dbReference type="EMBL" id="JAWWNJ010000004">
    <property type="protein sequence ID" value="KAK7057816.1"/>
    <property type="molecule type" value="Genomic_DNA"/>
</dbReference>
<feature type="region of interest" description="Disordered" evidence="1">
    <location>
        <begin position="705"/>
        <end position="867"/>
    </location>
</feature>
<feature type="region of interest" description="Disordered" evidence="1">
    <location>
        <begin position="389"/>
        <end position="414"/>
    </location>
</feature>
<feature type="compositionally biased region" description="Basic residues" evidence="1">
    <location>
        <begin position="78"/>
        <end position="87"/>
    </location>
</feature>
<feature type="compositionally biased region" description="Acidic residues" evidence="1">
    <location>
        <begin position="821"/>
        <end position="839"/>
    </location>
</feature>
<feature type="compositionally biased region" description="Low complexity" evidence="1">
    <location>
        <begin position="36"/>
        <end position="51"/>
    </location>
</feature>
<feature type="compositionally biased region" description="Polar residues" evidence="1">
    <location>
        <begin position="52"/>
        <end position="65"/>
    </location>
</feature>
<organism evidence="2 3">
    <name type="scientific">Favolaschia claudopus</name>
    <dbReference type="NCBI Taxonomy" id="2862362"/>
    <lineage>
        <taxon>Eukaryota</taxon>
        <taxon>Fungi</taxon>
        <taxon>Dikarya</taxon>
        <taxon>Basidiomycota</taxon>
        <taxon>Agaricomycotina</taxon>
        <taxon>Agaricomycetes</taxon>
        <taxon>Agaricomycetidae</taxon>
        <taxon>Agaricales</taxon>
        <taxon>Marasmiineae</taxon>
        <taxon>Mycenaceae</taxon>
        <taxon>Favolaschia</taxon>
    </lineage>
</organism>
<feature type="region of interest" description="Disordered" evidence="1">
    <location>
        <begin position="603"/>
        <end position="627"/>
    </location>
</feature>
<dbReference type="Proteomes" id="UP001362999">
    <property type="component" value="Unassembled WGS sequence"/>
</dbReference>
<keyword evidence="3" id="KW-1185">Reference proteome</keyword>
<proteinExistence type="predicted"/>
<feature type="compositionally biased region" description="Low complexity" evidence="1">
    <location>
        <begin position="841"/>
        <end position="854"/>
    </location>
</feature>
<reference evidence="2 3" key="1">
    <citation type="journal article" date="2024" name="J Genomics">
        <title>Draft genome sequencing and assembly of Favolaschia claudopus CIRM-BRFM 2984 isolated from oak limbs.</title>
        <authorList>
            <person name="Navarro D."/>
            <person name="Drula E."/>
            <person name="Chaduli D."/>
            <person name="Cazenave R."/>
            <person name="Ahrendt S."/>
            <person name="Wang J."/>
            <person name="Lipzen A."/>
            <person name="Daum C."/>
            <person name="Barry K."/>
            <person name="Grigoriev I.V."/>
            <person name="Favel A."/>
            <person name="Rosso M.N."/>
            <person name="Martin F."/>
        </authorList>
    </citation>
    <scope>NUCLEOTIDE SEQUENCE [LARGE SCALE GENOMIC DNA]</scope>
    <source>
        <strain evidence="2 3">CIRM-BRFM 2984</strain>
    </source>
</reference>
<comment type="caution">
    <text evidence="2">The sequence shown here is derived from an EMBL/GenBank/DDBJ whole genome shotgun (WGS) entry which is preliminary data.</text>
</comment>
<evidence type="ECO:0000256" key="1">
    <source>
        <dbReference type="SAM" id="MobiDB-lite"/>
    </source>
</evidence>
<feature type="region of interest" description="Disordered" evidence="1">
    <location>
        <begin position="34"/>
        <end position="172"/>
    </location>
</feature>
<evidence type="ECO:0000313" key="3">
    <source>
        <dbReference type="Proteomes" id="UP001362999"/>
    </source>
</evidence>
<name>A0AAW0DYR8_9AGAR</name>
<feature type="region of interest" description="Disordered" evidence="1">
    <location>
        <begin position="672"/>
        <end position="692"/>
    </location>
</feature>
<gene>
    <name evidence="2" type="ORF">R3P38DRAFT_3252880</name>
</gene>
<protein>
    <submittedName>
        <fullName evidence="2">Uncharacterized protein</fullName>
    </submittedName>
</protein>
<feature type="compositionally biased region" description="Basic and acidic residues" evidence="1">
    <location>
        <begin position="705"/>
        <end position="749"/>
    </location>
</feature>